<accession>A0ABP0CG04</accession>
<gene>
    <name evidence="2" type="ORF">SCUCBS95973_007723</name>
</gene>
<evidence type="ECO:0000256" key="1">
    <source>
        <dbReference type="SAM" id="MobiDB-lite"/>
    </source>
</evidence>
<feature type="region of interest" description="Disordered" evidence="1">
    <location>
        <begin position="124"/>
        <end position="206"/>
    </location>
</feature>
<comment type="caution">
    <text evidence="2">The sequence shown here is derived from an EMBL/GenBank/DDBJ whole genome shotgun (WGS) entry which is preliminary data.</text>
</comment>
<reference evidence="2 3" key="1">
    <citation type="submission" date="2024-01" db="EMBL/GenBank/DDBJ databases">
        <authorList>
            <person name="Allen C."/>
            <person name="Tagirdzhanova G."/>
        </authorList>
    </citation>
    <scope>NUCLEOTIDE SEQUENCE [LARGE SCALE GENOMIC DNA]</scope>
</reference>
<protein>
    <submittedName>
        <fullName evidence="2">Uncharacterized protein</fullName>
    </submittedName>
</protein>
<feature type="compositionally biased region" description="Basic and acidic residues" evidence="1">
    <location>
        <begin position="141"/>
        <end position="156"/>
    </location>
</feature>
<proteinExistence type="predicted"/>
<sequence>MADANNNSDEVHTIIAVQFTEVRAVVEVYDPGNVVWISIARTVSLLNNVHISTRHWEFMVFQMEFSDPLENLDLLPLGFRQLRITMVLHGRLGDQTVNAPTRIVAVTALERILRTVPSPALYFEDVEGDNGEGVPMPPLNIHEDGEVGGEDAHRDAANGSDGGDGDGDVVGNSANGSVNADSVPEGQMGPFIDGGSAVVSNNGENNEDNENFVVLRNFPIIFGEDEDSEDEFLARVGEFPEDGENLDYED</sequence>
<dbReference type="EMBL" id="CAWUHB010000056">
    <property type="protein sequence ID" value="CAK7230888.1"/>
    <property type="molecule type" value="Genomic_DNA"/>
</dbReference>
<dbReference type="Proteomes" id="UP001642405">
    <property type="component" value="Unassembled WGS sequence"/>
</dbReference>
<name>A0ABP0CG04_9PEZI</name>
<organism evidence="2 3">
    <name type="scientific">Sporothrix curviconia</name>
    <dbReference type="NCBI Taxonomy" id="1260050"/>
    <lineage>
        <taxon>Eukaryota</taxon>
        <taxon>Fungi</taxon>
        <taxon>Dikarya</taxon>
        <taxon>Ascomycota</taxon>
        <taxon>Pezizomycotina</taxon>
        <taxon>Sordariomycetes</taxon>
        <taxon>Sordariomycetidae</taxon>
        <taxon>Ophiostomatales</taxon>
        <taxon>Ophiostomataceae</taxon>
        <taxon>Sporothrix</taxon>
    </lineage>
</organism>
<evidence type="ECO:0000313" key="3">
    <source>
        <dbReference type="Proteomes" id="UP001642405"/>
    </source>
</evidence>
<keyword evidence="3" id="KW-1185">Reference proteome</keyword>
<evidence type="ECO:0000313" key="2">
    <source>
        <dbReference type="EMBL" id="CAK7230888.1"/>
    </source>
</evidence>